<proteinExistence type="predicted"/>
<name>A0A3S1I463_ELYCH</name>
<gene>
    <name evidence="1" type="ORF">EGW08_000432</name>
</gene>
<organism evidence="1 2">
    <name type="scientific">Elysia chlorotica</name>
    <name type="common">Eastern emerald elysia</name>
    <name type="synonym">Sea slug</name>
    <dbReference type="NCBI Taxonomy" id="188477"/>
    <lineage>
        <taxon>Eukaryota</taxon>
        <taxon>Metazoa</taxon>
        <taxon>Spiralia</taxon>
        <taxon>Lophotrochozoa</taxon>
        <taxon>Mollusca</taxon>
        <taxon>Gastropoda</taxon>
        <taxon>Heterobranchia</taxon>
        <taxon>Euthyneura</taxon>
        <taxon>Panpulmonata</taxon>
        <taxon>Sacoglossa</taxon>
        <taxon>Placobranchoidea</taxon>
        <taxon>Plakobranchidae</taxon>
        <taxon>Elysia</taxon>
    </lineage>
</organism>
<dbReference type="Proteomes" id="UP000271974">
    <property type="component" value="Unassembled WGS sequence"/>
</dbReference>
<reference evidence="1 2" key="1">
    <citation type="submission" date="2019-01" db="EMBL/GenBank/DDBJ databases">
        <title>A draft genome assembly of the solar-powered sea slug Elysia chlorotica.</title>
        <authorList>
            <person name="Cai H."/>
            <person name="Li Q."/>
            <person name="Fang X."/>
            <person name="Li J."/>
            <person name="Curtis N.E."/>
            <person name="Altenburger A."/>
            <person name="Shibata T."/>
            <person name="Feng M."/>
            <person name="Maeda T."/>
            <person name="Schwartz J.A."/>
            <person name="Shigenobu S."/>
            <person name="Lundholm N."/>
            <person name="Nishiyama T."/>
            <person name="Yang H."/>
            <person name="Hasebe M."/>
            <person name="Li S."/>
            <person name="Pierce S.K."/>
            <person name="Wang J."/>
        </authorList>
    </citation>
    <scope>NUCLEOTIDE SEQUENCE [LARGE SCALE GENOMIC DNA]</scope>
    <source>
        <strain evidence="1">EC2010</strain>
        <tissue evidence="1">Whole organism of an adult</tissue>
    </source>
</reference>
<evidence type="ECO:0000313" key="1">
    <source>
        <dbReference type="EMBL" id="RUS91861.1"/>
    </source>
</evidence>
<evidence type="ECO:0000313" key="2">
    <source>
        <dbReference type="Proteomes" id="UP000271974"/>
    </source>
</evidence>
<accession>A0A3S1I463</accession>
<protein>
    <submittedName>
        <fullName evidence="1">Uncharacterized protein</fullName>
    </submittedName>
</protein>
<dbReference type="EMBL" id="RQTK01000005">
    <property type="protein sequence ID" value="RUS91861.1"/>
    <property type="molecule type" value="Genomic_DNA"/>
</dbReference>
<keyword evidence="2" id="KW-1185">Reference proteome</keyword>
<comment type="caution">
    <text evidence="1">The sequence shown here is derived from an EMBL/GenBank/DDBJ whole genome shotgun (WGS) entry which is preliminary data.</text>
</comment>
<sequence>MGKSASLICGRAVYTVEPARELNLGSRCVPVEGQSWHAFCSPRSQQCLSRPPPSRFSPSDPRTLNSLCANGCSNRMFVACSTGVCSRKSPIATPIQVPSCEHGLNLAGAAVGNRAPNLSASRDGRKRVLALKWSCFRRTSTCRTDSRADGSGGQRACGPPRHLALHQLSRICSTYGFARVEEIKQACDAFIEQTILCRMMAS</sequence>
<dbReference type="AlphaFoldDB" id="A0A3S1I463"/>